<evidence type="ECO:0000256" key="1">
    <source>
        <dbReference type="ARBA" id="ARBA00022490"/>
    </source>
</evidence>
<dbReference type="PANTHER" id="PTHR30385">
    <property type="entry name" value="SIGMA FACTOR F FLAGELLAR"/>
    <property type="match status" value="1"/>
</dbReference>
<keyword evidence="1 6" id="KW-0963">Cytoplasm</keyword>
<dbReference type="NCBIfam" id="TIGR02895">
    <property type="entry name" value="spore_sigI"/>
    <property type="match status" value="1"/>
</dbReference>
<evidence type="ECO:0000256" key="3">
    <source>
        <dbReference type="ARBA" id="ARBA00023082"/>
    </source>
</evidence>
<proteinExistence type="inferred from homology"/>
<accession>A0ABV2LIF5</accession>
<keyword evidence="5 6" id="KW-0804">Transcription</keyword>
<dbReference type="Gene3D" id="1.10.1740.10">
    <property type="match status" value="1"/>
</dbReference>
<dbReference type="EMBL" id="JBEPMP010000001">
    <property type="protein sequence ID" value="MET3727277.1"/>
    <property type="molecule type" value="Genomic_DNA"/>
</dbReference>
<sequence>MASLNLNAVFPIAKNKLSSNKLTSIEDKVLTIQERDDEKLRNELIGDYQPFIKKVTSKVCSQYIDRTMDEFSVGLFAFNEAIDQYQEGQGSRFLSFADMVIRRRVIDYIRKEVRQNRLIFLQPDEEDEEGRLEESYAEQKAAMDHFEDQIQVENRVYEIEEYQKLLKTFGLNFKVLSKHCPKHVDARENAKEIARLLAENEELAAFLKEKKQLPIKDLLNMVSCSRKTIERNRKYIIAVSLIYLGDFQALKSYIQP</sequence>
<dbReference type="Proteomes" id="UP001549097">
    <property type="component" value="Unassembled WGS sequence"/>
</dbReference>
<keyword evidence="2 6" id="KW-0805">Transcription regulation</keyword>
<evidence type="ECO:0000313" key="9">
    <source>
        <dbReference type="Proteomes" id="UP001549097"/>
    </source>
</evidence>
<reference evidence="8 9" key="1">
    <citation type="submission" date="2024-06" db="EMBL/GenBank/DDBJ databases">
        <title>Genomic Encyclopedia of Type Strains, Phase IV (KMG-IV): sequencing the most valuable type-strain genomes for metagenomic binning, comparative biology and taxonomic classification.</title>
        <authorList>
            <person name="Goeker M."/>
        </authorList>
    </citation>
    <scope>NUCLEOTIDE SEQUENCE [LARGE SCALE GENOMIC DNA]</scope>
    <source>
        <strain evidence="8 9">DSM 100124</strain>
    </source>
</reference>
<dbReference type="PANTHER" id="PTHR30385:SF6">
    <property type="entry name" value="RNA POLYMERASE SIGMA FACTOR SIGI"/>
    <property type="match status" value="1"/>
</dbReference>
<feature type="DNA-binding region" description="H-T-H motif" evidence="6">
    <location>
        <begin position="215"/>
        <end position="234"/>
    </location>
</feature>
<evidence type="ECO:0000256" key="4">
    <source>
        <dbReference type="ARBA" id="ARBA00023125"/>
    </source>
</evidence>
<evidence type="ECO:0000256" key="2">
    <source>
        <dbReference type="ARBA" id="ARBA00023015"/>
    </source>
</evidence>
<name>A0ABV2LIF5_9BACL</name>
<evidence type="ECO:0000313" key="8">
    <source>
        <dbReference type="EMBL" id="MET3727277.1"/>
    </source>
</evidence>
<keyword evidence="3 6" id="KW-0731">Sigma factor</keyword>
<feature type="domain" description="RNA polymerase sigma-70 region 2" evidence="7">
    <location>
        <begin position="44"/>
        <end position="114"/>
    </location>
</feature>
<comment type="activity regulation">
    <text evidence="6">Negatively regulated by the anti-sigma-I factor RsgI.</text>
</comment>
<comment type="caution">
    <text evidence="8">The sequence shown here is derived from an EMBL/GenBank/DDBJ whole genome shotgun (WGS) entry which is preliminary data.</text>
</comment>
<dbReference type="Pfam" id="PF04542">
    <property type="entry name" value="Sigma70_r2"/>
    <property type="match status" value="1"/>
</dbReference>
<comment type="similarity">
    <text evidence="6">Belongs to the sigma-70 factor family. SigI subfamily.</text>
</comment>
<comment type="function">
    <text evidence="6">Sigma factors are initiation factors that promote the attachment of RNA polymerase to specific initiation sites and are then released.</text>
</comment>
<evidence type="ECO:0000259" key="7">
    <source>
        <dbReference type="Pfam" id="PF04542"/>
    </source>
</evidence>
<keyword evidence="4 6" id="KW-0238">DNA-binding</keyword>
<gene>
    <name evidence="6" type="primary">sigI</name>
    <name evidence="8" type="ORF">ABID52_000858</name>
</gene>
<comment type="subunit">
    <text evidence="6">Interacts with RsgI.</text>
</comment>
<keyword evidence="9" id="KW-1185">Reference proteome</keyword>
<dbReference type="InterPro" id="IPR013325">
    <property type="entry name" value="RNA_pol_sigma_r2"/>
</dbReference>
<dbReference type="SUPFAM" id="SSF88946">
    <property type="entry name" value="Sigma2 domain of RNA polymerase sigma factors"/>
    <property type="match status" value="1"/>
</dbReference>
<dbReference type="RefSeq" id="WP_137791766.1">
    <property type="nucleotide sequence ID" value="NZ_JAEACF010000001.1"/>
</dbReference>
<organism evidence="8 9">
    <name type="scientific">Fictibacillus halophilus</name>
    <dbReference type="NCBI Taxonomy" id="1610490"/>
    <lineage>
        <taxon>Bacteria</taxon>
        <taxon>Bacillati</taxon>
        <taxon>Bacillota</taxon>
        <taxon>Bacilli</taxon>
        <taxon>Bacillales</taxon>
        <taxon>Fictibacillaceae</taxon>
        <taxon>Fictibacillus</taxon>
    </lineage>
</organism>
<evidence type="ECO:0000256" key="5">
    <source>
        <dbReference type="ARBA" id="ARBA00023163"/>
    </source>
</evidence>
<comment type="subcellular location">
    <subcellularLocation>
        <location evidence="6">Cytoplasm</location>
    </subcellularLocation>
</comment>
<protein>
    <recommendedName>
        <fullName evidence="6">RNA polymerase sigma factor SigI</fullName>
    </recommendedName>
</protein>
<dbReference type="HAMAP" id="MF_02064">
    <property type="entry name" value="Sigma70_SigI"/>
    <property type="match status" value="1"/>
</dbReference>
<dbReference type="InterPro" id="IPR014244">
    <property type="entry name" value="RNA_pol_sigma-I"/>
</dbReference>
<evidence type="ECO:0000256" key="6">
    <source>
        <dbReference type="HAMAP-Rule" id="MF_02064"/>
    </source>
</evidence>
<keyword evidence="6" id="KW-0346">Stress response</keyword>
<dbReference type="InterPro" id="IPR007627">
    <property type="entry name" value="RNA_pol_sigma70_r2"/>
</dbReference>
<feature type="short sequence motif" description="Polymerase core binding" evidence="6">
    <location>
        <begin position="69"/>
        <end position="82"/>
    </location>
</feature>
<dbReference type="PIRSF" id="PIRSF038953">
    <property type="entry name" value="SigI"/>
    <property type="match status" value="1"/>
</dbReference>